<keyword evidence="6" id="KW-1185">Reference proteome</keyword>
<dbReference type="InterPro" id="IPR003653">
    <property type="entry name" value="Peptidase_C48_C"/>
</dbReference>
<dbReference type="InterPro" id="IPR038765">
    <property type="entry name" value="Papain-like_cys_pep_sf"/>
</dbReference>
<sequence length="186" mass="21354">MLHAVDFHRRRRRGDMTYTLQNNPFPLNIMSRDRVPQQDRGGNCGAHTLRLIEYLAANRDTFDWSENEMGTIREKMVVEMPHLRQYSSGKLMLGPSLTIGGLEHRLQLSSDCPHLLHYCVVVLSEDEACRPSIGRPDCLFDFRFKTIRNAMSDGTTYEEGWPTCIIVSEYALISVSLPLVVIRTHM</sequence>
<keyword evidence="3" id="KW-0378">Hydrolase</keyword>
<dbReference type="EMBL" id="JAJSOW010000003">
    <property type="protein sequence ID" value="KAI9196665.1"/>
    <property type="molecule type" value="Genomic_DNA"/>
</dbReference>
<dbReference type="Pfam" id="PF02902">
    <property type="entry name" value="Peptidase_C48"/>
    <property type="match status" value="1"/>
</dbReference>
<evidence type="ECO:0000259" key="4">
    <source>
        <dbReference type="Pfam" id="PF02902"/>
    </source>
</evidence>
<organism evidence="5 6">
    <name type="scientific">Acer negundo</name>
    <name type="common">Box elder</name>
    <dbReference type="NCBI Taxonomy" id="4023"/>
    <lineage>
        <taxon>Eukaryota</taxon>
        <taxon>Viridiplantae</taxon>
        <taxon>Streptophyta</taxon>
        <taxon>Embryophyta</taxon>
        <taxon>Tracheophyta</taxon>
        <taxon>Spermatophyta</taxon>
        <taxon>Magnoliopsida</taxon>
        <taxon>eudicotyledons</taxon>
        <taxon>Gunneridae</taxon>
        <taxon>Pentapetalae</taxon>
        <taxon>rosids</taxon>
        <taxon>malvids</taxon>
        <taxon>Sapindales</taxon>
        <taxon>Sapindaceae</taxon>
        <taxon>Hippocastanoideae</taxon>
        <taxon>Acereae</taxon>
        <taxon>Acer</taxon>
    </lineage>
</organism>
<evidence type="ECO:0000256" key="2">
    <source>
        <dbReference type="ARBA" id="ARBA00022670"/>
    </source>
</evidence>
<keyword evidence="2" id="KW-0645">Protease</keyword>
<comment type="similarity">
    <text evidence="1">Belongs to the peptidase C48 family.</text>
</comment>
<dbReference type="SUPFAM" id="SSF54001">
    <property type="entry name" value="Cysteine proteinases"/>
    <property type="match status" value="1"/>
</dbReference>
<evidence type="ECO:0000313" key="6">
    <source>
        <dbReference type="Proteomes" id="UP001064489"/>
    </source>
</evidence>
<accession>A0AAD5JEK9</accession>
<reference evidence="5" key="2">
    <citation type="submission" date="2023-02" db="EMBL/GenBank/DDBJ databases">
        <authorList>
            <person name="Swenson N.G."/>
            <person name="Wegrzyn J.L."/>
            <person name="Mcevoy S.L."/>
        </authorList>
    </citation>
    <scope>NUCLEOTIDE SEQUENCE</scope>
    <source>
        <strain evidence="5">91603</strain>
        <tissue evidence="5">Leaf</tissue>
    </source>
</reference>
<name>A0AAD5JEK9_ACENE</name>
<dbReference type="Gene3D" id="3.40.395.10">
    <property type="entry name" value="Adenoviral Proteinase, Chain A"/>
    <property type="match status" value="1"/>
</dbReference>
<dbReference type="GO" id="GO:0008234">
    <property type="term" value="F:cysteine-type peptidase activity"/>
    <property type="evidence" value="ECO:0007669"/>
    <property type="project" value="InterPro"/>
</dbReference>
<dbReference type="AlphaFoldDB" id="A0AAD5JEK9"/>
<evidence type="ECO:0000256" key="1">
    <source>
        <dbReference type="ARBA" id="ARBA00005234"/>
    </source>
</evidence>
<dbReference type="Proteomes" id="UP001064489">
    <property type="component" value="Chromosome 1"/>
</dbReference>
<reference evidence="5" key="1">
    <citation type="journal article" date="2022" name="Plant J.">
        <title>Strategies of tolerance reflected in two North American maple genomes.</title>
        <authorList>
            <person name="McEvoy S.L."/>
            <person name="Sezen U.U."/>
            <person name="Trouern-Trend A."/>
            <person name="McMahon S.M."/>
            <person name="Schaberg P.G."/>
            <person name="Yang J."/>
            <person name="Wegrzyn J.L."/>
            <person name="Swenson N.G."/>
        </authorList>
    </citation>
    <scope>NUCLEOTIDE SEQUENCE</scope>
    <source>
        <strain evidence="5">91603</strain>
    </source>
</reference>
<protein>
    <recommendedName>
        <fullName evidence="4">Ubiquitin-like protease family profile domain-containing protein</fullName>
    </recommendedName>
</protein>
<comment type="caution">
    <text evidence="5">The sequence shown here is derived from an EMBL/GenBank/DDBJ whole genome shotgun (WGS) entry which is preliminary data.</text>
</comment>
<feature type="domain" description="Ubiquitin-like protease family profile" evidence="4">
    <location>
        <begin position="22"/>
        <end position="79"/>
    </location>
</feature>
<evidence type="ECO:0000313" key="5">
    <source>
        <dbReference type="EMBL" id="KAI9196665.1"/>
    </source>
</evidence>
<proteinExistence type="inferred from homology"/>
<evidence type="ECO:0000256" key="3">
    <source>
        <dbReference type="ARBA" id="ARBA00022801"/>
    </source>
</evidence>
<gene>
    <name evidence="5" type="ORF">LWI28_025916</name>
</gene>
<dbReference type="GO" id="GO:0006508">
    <property type="term" value="P:proteolysis"/>
    <property type="evidence" value="ECO:0007669"/>
    <property type="project" value="UniProtKB-KW"/>
</dbReference>